<dbReference type="PRINTS" id="PR01727">
    <property type="entry name" value="DNABINDINGHU"/>
</dbReference>
<dbReference type="PANTHER" id="PTHR33175:SF5">
    <property type="entry name" value="INTEGRATION HOST FACTOR SUBUNIT BETA"/>
    <property type="match status" value="1"/>
</dbReference>
<accession>A0ABQ0NVU7</accession>
<reference evidence="4" key="1">
    <citation type="submission" date="2013-04" db="EMBL/GenBank/DDBJ databases">
        <title>The genome sequencing project of 58 acetic acid bacteria.</title>
        <authorList>
            <person name="Okamoto-Kainuma A."/>
            <person name="Ishikawa M."/>
            <person name="Umino S."/>
            <person name="Koizumi Y."/>
            <person name="Shiwa Y."/>
            <person name="Yoshikawa H."/>
            <person name="Matsutani M."/>
            <person name="Matsushita K."/>
        </authorList>
    </citation>
    <scope>NUCLEOTIDE SEQUENCE</scope>
    <source>
        <strain evidence="4">DSM 15669</strain>
    </source>
</reference>
<dbReference type="InterPro" id="IPR000119">
    <property type="entry name" value="Hist_DNA-bd"/>
</dbReference>
<evidence type="ECO:0000256" key="3">
    <source>
        <dbReference type="RuleBase" id="RU003939"/>
    </source>
</evidence>
<dbReference type="NCBIfam" id="NF001222">
    <property type="entry name" value="PRK00199.1"/>
    <property type="match status" value="1"/>
</dbReference>
<dbReference type="GO" id="GO:0003677">
    <property type="term" value="F:DNA binding"/>
    <property type="evidence" value="ECO:0007669"/>
    <property type="project" value="UniProtKB-KW"/>
</dbReference>
<keyword evidence="2 4" id="KW-0238">DNA-binding</keyword>
<evidence type="ECO:0000313" key="4">
    <source>
        <dbReference type="EMBL" id="GBQ04574.1"/>
    </source>
</evidence>
<dbReference type="CDD" id="cd13836">
    <property type="entry name" value="IHF_B"/>
    <property type="match status" value="1"/>
</dbReference>
<protein>
    <submittedName>
        <fullName evidence="4">Integration host factor DNA-binding subunit beta</fullName>
    </submittedName>
</protein>
<dbReference type="Pfam" id="PF00216">
    <property type="entry name" value="Bac_DNA_binding"/>
    <property type="match status" value="1"/>
</dbReference>
<dbReference type="PANTHER" id="PTHR33175">
    <property type="entry name" value="DNA-BINDING PROTEIN HU"/>
    <property type="match status" value="1"/>
</dbReference>
<dbReference type="InterPro" id="IPR010992">
    <property type="entry name" value="IHF-like_DNA-bd_dom_sf"/>
</dbReference>
<evidence type="ECO:0000256" key="1">
    <source>
        <dbReference type="ARBA" id="ARBA00010529"/>
    </source>
</evidence>
<dbReference type="Proteomes" id="UP001062901">
    <property type="component" value="Unassembled WGS sequence"/>
</dbReference>
<comment type="caution">
    <text evidence="4">The sequence shown here is derived from an EMBL/GenBank/DDBJ whole genome shotgun (WGS) entry which is preliminary data.</text>
</comment>
<comment type="similarity">
    <text evidence="1 3">Belongs to the bacterial histone-like protein family.</text>
</comment>
<organism evidence="4 5">
    <name type="scientific">Saccharibacter floricola DSM 15669</name>
    <dbReference type="NCBI Taxonomy" id="1123227"/>
    <lineage>
        <taxon>Bacteria</taxon>
        <taxon>Pseudomonadati</taxon>
        <taxon>Pseudomonadota</taxon>
        <taxon>Alphaproteobacteria</taxon>
        <taxon>Acetobacterales</taxon>
        <taxon>Acetobacteraceae</taxon>
        <taxon>Saccharibacter</taxon>
    </lineage>
</organism>
<dbReference type="SMART" id="SM00411">
    <property type="entry name" value="BHL"/>
    <property type="match status" value="1"/>
</dbReference>
<sequence length="102" mass="11576">MTRSEFVALLSKHFPERELQDVDAAVHHVFDHMTQGLAEGRRVELRGLGSFGTRQHTAHTGRNPRTGETVAVREKKVPYFRAGKELRERVNHAKHGKDPHCG</sequence>
<dbReference type="Gene3D" id="4.10.520.10">
    <property type="entry name" value="IHF-like DNA-binding proteins"/>
    <property type="match status" value="1"/>
</dbReference>
<proteinExistence type="inferred from homology"/>
<keyword evidence="5" id="KW-1185">Reference proteome</keyword>
<name>A0ABQ0NVU7_9PROT</name>
<dbReference type="SUPFAM" id="SSF47729">
    <property type="entry name" value="IHF-like DNA-binding proteins"/>
    <property type="match status" value="1"/>
</dbReference>
<dbReference type="RefSeq" id="WP_018979671.1">
    <property type="nucleotide sequence ID" value="NZ_BAQD01000001.1"/>
</dbReference>
<dbReference type="EMBL" id="BAQD01000001">
    <property type="protein sequence ID" value="GBQ04574.1"/>
    <property type="molecule type" value="Genomic_DNA"/>
</dbReference>
<gene>
    <name evidence="4" type="ORF">AA15669_0041</name>
</gene>
<evidence type="ECO:0000313" key="5">
    <source>
        <dbReference type="Proteomes" id="UP001062901"/>
    </source>
</evidence>
<evidence type="ECO:0000256" key="2">
    <source>
        <dbReference type="ARBA" id="ARBA00023125"/>
    </source>
</evidence>